<reference evidence="1 2" key="1">
    <citation type="submission" date="2019-05" db="EMBL/GenBank/DDBJ databases">
        <title>Another draft genome of Portunus trituberculatus and its Hox gene families provides insights of decapod evolution.</title>
        <authorList>
            <person name="Jeong J.-H."/>
            <person name="Song I."/>
            <person name="Kim S."/>
            <person name="Choi T."/>
            <person name="Kim D."/>
            <person name="Ryu S."/>
            <person name="Kim W."/>
        </authorList>
    </citation>
    <scope>NUCLEOTIDE SEQUENCE [LARGE SCALE GENOMIC DNA]</scope>
    <source>
        <tissue evidence="1">Muscle</tissue>
    </source>
</reference>
<dbReference type="AlphaFoldDB" id="A0A5B7E221"/>
<sequence>MSSIAGIHMITSSLPRKELEWRRERTFTDSSFTLVLLASHGHPAWLQVLAYHQVQSASLAACLQAHPNHLVPAYPQDLFACYDLLAWQPAYLLVLACHQPAFLQALLACWSAFHDCSAYLVQLACLHVLAFLQGQWSFDQVAGVSEGHSA</sequence>
<keyword evidence="2" id="KW-1185">Reference proteome</keyword>
<gene>
    <name evidence="1" type="ORF">E2C01_021193</name>
</gene>
<evidence type="ECO:0000313" key="1">
    <source>
        <dbReference type="EMBL" id="MPC28000.1"/>
    </source>
</evidence>
<protein>
    <submittedName>
        <fullName evidence="1">Uncharacterized protein</fullName>
    </submittedName>
</protein>
<dbReference type="EMBL" id="VSRR010001838">
    <property type="protein sequence ID" value="MPC28000.1"/>
    <property type="molecule type" value="Genomic_DNA"/>
</dbReference>
<name>A0A5B7E221_PORTR</name>
<accession>A0A5B7E221</accession>
<proteinExistence type="predicted"/>
<comment type="caution">
    <text evidence="1">The sequence shown here is derived from an EMBL/GenBank/DDBJ whole genome shotgun (WGS) entry which is preliminary data.</text>
</comment>
<dbReference type="Proteomes" id="UP000324222">
    <property type="component" value="Unassembled WGS sequence"/>
</dbReference>
<evidence type="ECO:0000313" key="2">
    <source>
        <dbReference type="Proteomes" id="UP000324222"/>
    </source>
</evidence>
<organism evidence="1 2">
    <name type="scientific">Portunus trituberculatus</name>
    <name type="common">Swimming crab</name>
    <name type="synonym">Neptunus trituberculatus</name>
    <dbReference type="NCBI Taxonomy" id="210409"/>
    <lineage>
        <taxon>Eukaryota</taxon>
        <taxon>Metazoa</taxon>
        <taxon>Ecdysozoa</taxon>
        <taxon>Arthropoda</taxon>
        <taxon>Crustacea</taxon>
        <taxon>Multicrustacea</taxon>
        <taxon>Malacostraca</taxon>
        <taxon>Eumalacostraca</taxon>
        <taxon>Eucarida</taxon>
        <taxon>Decapoda</taxon>
        <taxon>Pleocyemata</taxon>
        <taxon>Brachyura</taxon>
        <taxon>Eubrachyura</taxon>
        <taxon>Portunoidea</taxon>
        <taxon>Portunidae</taxon>
        <taxon>Portuninae</taxon>
        <taxon>Portunus</taxon>
    </lineage>
</organism>